<evidence type="ECO:0000313" key="2">
    <source>
        <dbReference type="Proteomes" id="UP000821866"/>
    </source>
</evidence>
<dbReference type="Proteomes" id="UP000821866">
    <property type="component" value="Chromosome 6"/>
</dbReference>
<proteinExistence type="predicted"/>
<keyword evidence="2" id="KW-1185">Reference proteome</keyword>
<gene>
    <name evidence="1" type="ORF">HPB51_022379</name>
</gene>
<accession>A0A9J6DQA3</accession>
<reference evidence="1" key="1">
    <citation type="journal article" date="2020" name="Cell">
        <title>Large-Scale Comparative Analyses of Tick Genomes Elucidate Their Genetic Diversity and Vector Capacities.</title>
        <authorList>
            <consortium name="Tick Genome and Microbiome Consortium (TIGMIC)"/>
            <person name="Jia N."/>
            <person name="Wang J."/>
            <person name="Shi W."/>
            <person name="Du L."/>
            <person name="Sun Y."/>
            <person name="Zhan W."/>
            <person name="Jiang J.F."/>
            <person name="Wang Q."/>
            <person name="Zhang B."/>
            <person name="Ji P."/>
            <person name="Bell-Sakyi L."/>
            <person name="Cui X.M."/>
            <person name="Yuan T.T."/>
            <person name="Jiang B.G."/>
            <person name="Yang W.F."/>
            <person name="Lam T.T."/>
            <person name="Chang Q.C."/>
            <person name="Ding S.J."/>
            <person name="Wang X.J."/>
            <person name="Zhu J.G."/>
            <person name="Ruan X.D."/>
            <person name="Zhao L."/>
            <person name="Wei J.T."/>
            <person name="Ye R.Z."/>
            <person name="Que T.C."/>
            <person name="Du C.H."/>
            <person name="Zhou Y.H."/>
            <person name="Cheng J.X."/>
            <person name="Dai P.F."/>
            <person name="Guo W.B."/>
            <person name="Han X.H."/>
            <person name="Huang E.J."/>
            <person name="Li L.F."/>
            <person name="Wei W."/>
            <person name="Gao Y.C."/>
            <person name="Liu J.Z."/>
            <person name="Shao H.Z."/>
            <person name="Wang X."/>
            <person name="Wang C.C."/>
            <person name="Yang T.C."/>
            <person name="Huo Q.B."/>
            <person name="Li W."/>
            <person name="Chen H.Y."/>
            <person name="Chen S.E."/>
            <person name="Zhou L.G."/>
            <person name="Ni X.B."/>
            <person name="Tian J.H."/>
            <person name="Sheng Y."/>
            <person name="Liu T."/>
            <person name="Pan Y.S."/>
            <person name="Xia L.Y."/>
            <person name="Li J."/>
            <person name="Zhao F."/>
            <person name="Cao W.C."/>
        </authorList>
    </citation>
    <scope>NUCLEOTIDE SEQUENCE</scope>
    <source>
        <strain evidence="1">Rmic-2018</strain>
    </source>
</reference>
<reference evidence="1" key="2">
    <citation type="submission" date="2021-09" db="EMBL/GenBank/DDBJ databases">
        <authorList>
            <person name="Jia N."/>
            <person name="Wang J."/>
            <person name="Shi W."/>
            <person name="Du L."/>
            <person name="Sun Y."/>
            <person name="Zhan W."/>
            <person name="Jiang J."/>
            <person name="Wang Q."/>
            <person name="Zhang B."/>
            <person name="Ji P."/>
            <person name="Sakyi L.B."/>
            <person name="Cui X."/>
            <person name="Yuan T."/>
            <person name="Jiang B."/>
            <person name="Yang W."/>
            <person name="Lam T.T.-Y."/>
            <person name="Chang Q."/>
            <person name="Ding S."/>
            <person name="Wang X."/>
            <person name="Zhu J."/>
            <person name="Ruan X."/>
            <person name="Zhao L."/>
            <person name="Wei J."/>
            <person name="Que T."/>
            <person name="Du C."/>
            <person name="Cheng J."/>
            <person name="Dai P."/>
            <person name="Han X."/>
            <person name="Huang E."/>
            <person name="Gao Y."/>
            <person name="Liu J."/>
            <person name="Shao H."/>
            <person name="Ye R."/>
            <person name="Li L."/>
            <person name="Wei W."/>
            <person name="Wang X."/>
            <person name="Wang C."/>
            <person name="Huo Q."/>
            <person name="Li W."/>
            <person name="Guo W."/>
            <person name="Chen H."/>
            <person name="Chen S."/>
            <person name="Zhou L."/>
            <person name="Zhou L."/>
            <person name="Ni X."/>
            <person name="Tian J."/>
            <person name="Zhou Y."/>
            <person name="Sheng Y."/>
            <person name="Liu T."/>
            <person name="Pan Y."/>
            <person name="Xia L."/>
            <person name="Li J."/>
            <person name="Zhao F."/>
            <person name="Cao W."/>
        </authorList>
    </citation>
    <scope>NUCLEOTIDE SEQUENCE</scope>
    <source>
        <strain evidence="1">Rmic-2018</strain>
        <tissue evidence="1">Larvae</tissue>
    </source>
</reference>
<organism evidence="1 2">
    <name type="scientific">Rhipicephalus microplus</name>
    <name type="common">Cattle tick</name>
    <name type="synonym">Boophilus microplus</name>
    <dbReference type="NCBI Taxonomy" id="6941"/>
    <lineage>
        <taxon>Eukaryota</taxon>
        <taxon>Metazoa</taxon>
        <taxon>Ecdysozoa</taxon>
        <taxon>Arthropoda</taxon>
        <taxon>Chelicerata</taxon>
        <taxon>Arachnida</taxon>
        <taxon>Acari</taxon>
        <taxon>Parasitiformes</taxon>
        <taxon>Ixodida</taxon>
        <taxon>Ixodoidea</taxon>
        <taxon>Ixodidae</taxon>
        <taxon>Rhipicephalinae</taxon>
        <taxon>Rhipicephalus</taxon>
        <taxon>Boophilus</taxon>
    </lineage>
</organism>
<comment type="caution">
    <text evidence="1">The sequence shown here is derived from an EMBL/GenBank/DDBJ whole genome shotgun (WGS) entry which is preliminary data.</text>
</comment>
<protein>
    <submittedName>
        <fullName evidence="1">Uncharacterized protein</fullName>
    </submittedName>
</protein>
<evidence type="ECO:0000313" key="1">
    <source>
        <dbReference type="EMBL" id="KAH8024260.1"/>
    </source>
</evidence>
<dbReference type="AlphaFoldDB" id="A0A9J6DQA3"/>
<dbReference type="EMBL" id="JABSTU010000008">
    <property type="protein sequence ID" value="KAH8024260.1"/>
    <property type="molecule type" value="Genomic_DNA"/>
</dbReference>
<name>A0A9J6DQA3_RHIMP</name>
<sequence>MEPEEMAFFAQVVDSSQTVRSLTVTRANCCERFTTTYLDELLLRTRRTKAMLPWISALAKNTLLYKLVIDLQGFAVEECCEFFRAVAASNTLQRTIVRNITVFKDLREAFSCMNSHLLSRKVLIDDLHVRPLNIPALPECTLVTTVTLSYHHIEKAQEFRSAFSVLMKCLM</sequence>